<keyword evidence="3" id="KW-0969">Cilium</keyword>
<dbReference type="GO" id="GO:0016887">
    <property type="term" value="F:ATP hydrolysis activity"/>
    <property type="evidence" value="ECO:0007669"/>
    <property type="project" value="TreeGrafter"/>
</dbReference>
<organism evidence="3 4">
    <name type="scientific">Alteribacillus persepolensis</name>
    <dbReference type="NCBI Taxonomy" id="568899"/>
    <lineage>
        <taxon>Bacteria</taxon>
        <taxon>Bacillati</taxon>
        <taxon>Bacillota</taxon>
        <taxon>Bacilli</taxon>
        <taxon>Bacillales</taxon>
        <taxon>Bacillaceae</taxon>
        <taxon>Alteribacillus</taxon>
    </lineage>
</organism>
<dbReference type="Pfam" id="PF10609">
    <property type="entry name" value="ParA"/>
    <property type="match status" value="1"/>
</dbReference>
<name>A0A1G7YPX5_9BACI</name>
<keyword evidence="3" id="KW-0282">Flagellum</keyword>
<dbReference type="OrthoDB" id="9816297at2"/>
<dbReference type="InterPro" id="IPR033756">
    <property type="entry name" value="YlxH/NBP35"/>
</dbReference>
<dbReference type="InterPro" id="IPR050625">
    <property type="entry name" value="ParA/MinD_ATPase"/>
</dbReference>
<dbReference type="PANTHER" id="PTHR43384">
    <property type="entry name" value="SEPTUM SITE-DETERMINING PROTEIN MIND HOMOLOG, CHLOROPLASTIC-RELATED"/>
    <property type="match status" value="1"/>
</dbReference>
<accession>A0A1G7YPX5</accession>
<dbReference type="GO" id="GO:0005524">
    <property type="term" value="F:ATP binding"/>
    <property type="evidence" value="ECO:0007669"/>
    <property type="project" value="UniProtKB-KW"/>
</dbReference>
<dbReference type="CDD" id="cd02038">
    <property type="entry name" value="FlhG-like"/>
    <property type="match status" value="1"/>
</dbReference>
<evidence type="ECO:0000256" key="1">
    <source>
        <dbReference type="ARBA" id="ARBA00022741"/>
    </source>
</evidence>
<keyword evidence="2" id="KW-0067">ATP-binding</keyword>
<gene>
    <name evidence="3" type="ORF">SAMN05192534_101230</name>
</gene>
<dbReference type="InterPro" id="IPR033875">
    <property type="entry name" value="FlhG"/>
</dbReference>
<dbReference type="SUPFAM" id="SSF52540">
    <property type="entry name" value="P-loop containing nucleoside triphosphate hydrolases"/>
    <property type="match status" value="1"/>
</dbReference>
<evidence type="ECO:0000313" key="4">
    <source>
        <dbReference type="Proteomes" id="UP000199163"/>
    </source>
</evidence>
<dbReference type="Proteomes" id="UP000199163">
    <property type="component" value="Unassembled WGS sequence"/>
</dbReference>
<protein>
    <submittedName>
        <fullName evidence="3">Flagellar biosynthesis protein FlhG</fullName>
    </submittedName>
</protein>
<dbReference type="GO" id="GO:0051782">
    <property type="term" value="P:negative regulation of cell division"/>
    <property type="evidence" value="ECO:0007669"/>
    <property type="project" value="TreeGrafter"/>
</dbReference>
<keyword evidence="4" id="KW-1185">Reference proteome</keyword>
<keyword evidence="3" id="KW-0966">Cell projection</keyword>
<dbReference type="Gene3D" id="3.40.50.300">
    <property type="entry name" value="P-loop containing nucleotide triphosphate hydrolases"/>
    <property type="match status" value="1"/>
</dbReference>
<dbReference type="EMBL" id="FNDK01000001">
    <property type="protein sequence ID" value="SDG98487.1"/>
    <property type="molecule type" value="Genomic_DNA"/>
</dbReference>
<dbReference type="RefSeq" id="WP_091270409.1">
    <property type="nucleotide sequence ID" value="NZ_FNDK01000001.1"/>
</dbReference>
<dbReference type="GO" id="GO:0005829">
    <property type="term" value="C:cytosol"/>
    <property type="evidence" value="ECO:0007669"/>
    <property type="project" value="TreeGrafter"/>
</dbReference>
<evidence type="ECO:0000313" key="3">
    <source>
        <dbReference type="EMBL" id="SDG98487.1"/>
    </source>
</evidence>
<dbReference type="PIRSF" id="PIRSF003092">
    <property type="entry name" value="MinD"/>
    <property type="match status" value="1"/>
</dbReference>
<sequence length="292" mass="31867">MSDQAQHLRHVVKKQRGVNKRHTSVVAVISGKGGVGKSNVSLNFALALQQQGKKVLLFDLDIGMANLDILMGITPQGHIVDVLEHNKTMFDIMEKGPEGVSFIAGGSGLAGIFSMSSSKRERFSQQMALLDGLFDIIILDMGAGASEDSLQFILSSHETLLVTTPEPTAIMDAYAMLKYIHQQNPRLPSSIVVNRTDSKKEGMQVAANLERAAARFLQKNTSYLGSIPYDKHAVKAVKQQEAFVLSYPQSPAAKAMRVCANTFLGQNKSLTPPRYAEFLQQLKGFFKRGGTA</sequence>
<proteinExistence type="predicted"/>
<keyword evidence="1" id="KW-0547">Nucleotide-binding</keyword>
<dbReference type="InterPro" id="IPR025501">
    <property type="entry name" value="MinD_FleN"/>
</dbReference>
<dbReference type="PANTHER" id="PTHR43384:SF4">
    <property type="entry name" value="CELLULOSE BIOSYNTHESIS PROTEIN BCSQ-RELATED"/>
    <property type="match status" value="1"/>
</dbReference>
<dbReference type="STRING" id="568899.SAMN05192534_101230"/>
<dbReference type="GO" id="GO:0009898">
    <property type="term" value="C:cytoplasmic side of plasma membrane"/>
    <property type="evidence" value="ECO:0007669"/>
    <property type="project" value="TreeGrafter"/>
</dbReference>
<dbReference type="InterPro" id="IPR027417">
    <property type="entry name" value="P-loop_NTPase"/>
</dbReference>
<evidence type="ECO:0000256" key="2">
    <source>
        <dbReference type="ARBA" id="ARBA00022840"/>
    </source>
</evidence>
<dbReference type="AlphaFoldDB" id="A0A1G7YPX5"/>
<reference evidence="3 4" key="1">
    <citation type="submission" date="2016-10" db="EMBL/GenBank/DDBJ databases">
        <authorList>
            <person name="de Groot N.N."/>
        </authorList>
    </citation>
    <scope>NUCLEOTIDE SEQUENCE [LARGE SCALE GENOMIC DNA]</scope>
    <source>
        <strain evidence="3 4">DSM 21632</strain>
    </source>
</reference>